<organism evidence="2">
    <name type="scientific">Arundo donax</name>
    <name type="common">Giant reed</name>
    <name type="synonym">Donax arundinaceus</name>
    <dbReference type="NCBI Taxonomy" id="35708"/>
    <lineage>
        <taxon>Eukaryota</taxon>
        <taxon>Viridiplantae</taxon>
        <taxon>Streptophyta</taxon>
        <taxon>Embryophyta</taxon>
        <taxon>Tracheophyta</taxon>
        <taxon>Spermatophyta</taxon>
        <taxon>Magnoliopsida</taxon>
        <taxon>Liliopsida</taxon>
        <taxon>Poales</taxon>
        <taxon>Poaceae</taxon>
        <taxon>PACMAD clade</taxon>
        <taxon>Arundinoideae</taxon>
        <taxon>Arundineae</taxon>
        <taxon>Arundo</taxon>
    </lineage>
</organism>
<accession>A0A0A9D993</accession>
<feature type="region of interest" description="Disordered" evidence="1">
    <location>
        <begin position="1"/>
        <end position="21"/>
    </location>
</feature>
<evidence type="ECO:0000256" key="1">
    <source>
        <dbReference type="SAM" id="MobiDB-lite"/>
    </source>
</evidence>
<dbReference type="EMBL" id="GBRH01212776">
    <property type="protein sequence ID" value="JAD85119.1"/>
    <property type="molecule type" value="Transcribed_RNA"/>
</dbReference>
<evidence type="ECO:0000313" key="2">
    <source>
        <dbReference type="EMBL" id="JAD85119.1"/>
    </source>
</evidence>
<reference evidence="2" key="1">
    <citation type="submission" date="2014-09" db="EMBL/GenBank/DDBJ databases">
        <authorList>
            <person name="Magalhaes I.L.F."/>
            <person name="Oliveira U."/>
            <person name="Santos F.R."/>
            <person name="Vidigal T.H.D.A."/>
            <person name="Brescovit A.D."/>
            <person name="Santos A.J."/>
        </authorList>
    </citation>
    <scope>NUCLEOTIDE SEQUENCE</scope>
    <source>
        <tissue evidence="2">Shoot tissue taken approximately 20 cm above the soil surface</tissue>
    </source>
</reference>
<dbReference type="AlphaFoldDB" id="A0A0A9D993"/>
<name>A0A0A9D993_ARUDO</name>
<reference evidence="2" key="2">
    <citation type="journal article" date="2015" name="Data Brief">
        <title>Shoot transcriptome of the giant reed, Arundo donax.</title>
        <authorList>
            <person name="Barrero R.A."/>
            <person name="Guerrero F.D."/>
            <person name="Moolhuijzen P."/>
            <person name="Goolsby J.A."/>
            <person name="Tidwell J."/>
            <person name="Bellgard S.E."/>
            <person name="Bellgard M.I."/>
        </authorList>
    </citation>
    <scope>NUCLEOTIDE SEQUENCE</scope>
    <source>
        <tissue evidence="2">Shoot tissue taken approximately 20 cm above the soil surface</tissue>
    </source>
</reference>
<sequence>MPILPTPHARRRPPPVRRPASLLLRLDAPAL</sequence>
<proteinExistence type="predicted"/>
<protein>
    <submittedName>
        <fullName evidence="2">Uncharacterized protein</fullName>
    </submittedName>
</protein>